<dbReference type="EMBL" id="CABVIK010000037">
    <property type="protein sequence ID" value="VVP61656.1"/>
    <property type="molecule type" value="Genomic_DNA"/>
</dbReference>
<dbReference type="RefSeq" id="WP_154914231.1">
    <property type="nucleotide sequence ID" value="NZ_CABVIK010000037.1"/>
</dbReference>
<gene>
    <name evidence="2" type="ORF">PS870_06399</name>
</gene>
<proteinExistence type="predicted"/>
<sequence length="130" mass="14396">MSTFAVFGMTRPVAFAEAKKRIKGTRKNLQAPGGVEQIPLAEWLTLVDRKTEQIMGGGTVRQLSPLFDAPQYAEQFIELARKTLQCRDMRIRSKAVLTDAKGKPIINPKTKAPKVGFAEWPPKQESKAAA</sequence>
<feature type="region of interest" description="Disordered" evidence="1">
    <location>
        <begin position="102"/>
        <end position="130"/>
    </location>
</feature>
<evidence type="ECO:0000256" key="1">
    <source>
        <dbReference type="SAM" id="MobiDB-lite"/>
    </source>
</evidence>
<accession>A0A5E7QHH4</accession>
<evidence type="ECO:0000313" key="2">
    <source>
        <dbReference type="EMBL" id="VVP61656.1"/>
    </source>
</evidence>
<evidence type="ECO:0000313" key="3">
    <source>
        <dbReference type="Proteomes" id="UP000349468"/>
    </source>
</evidence>
<organism evidence="2 3">
    <name type="scientific">Pseudomonas fluorescens</name>
    <dbReference type="NCBI Taxonomy" id="294"/>
    <lineage>
        <taxon>Bacteria</taxon>
        <taxon>Pseudomonadati</taxon>
        <taxon>Pseudomonadota</taxon>
        <taxon>Gammaproteobacteria</taxon>
        <taxon>Pseudomonadales</taxon>
        <taxon>Pseudomonadaceae</taxon>
        <taxon>Pseudomonas</taxon>
    </lineage>
</organism>
<name>A0A5E7QHH4_PSEFL</name>
<dbReference type="AlphaFoldDB" id="A0A5E7QHH4"/>
<protein>
    <submittedName>
        <fullName evidence="2">Uncharacterized protein</fullName>
    </submittedName>
</protein>
<dbReference type="Proteomes" id="UP000349468">
    <property type="component" value="Unassembled WGS sequence"/>
</dbReference>
<reference evidence="2 3" key="1">
    <citation type="submission" date="2019-09" db="EMBL/GenBank/DDBJ databases">
        <authorList>
            <person name="Chandra G."/>
            <person name="Truman W A."/>
        </authorList>
    </citation>
    <scope>NUCLEOTIDE SEQUENCE [LARGE SCALE GENOMIC DNA]</scope>
    <source>
        <strain evidence="2">PS870</strain>
    </source>
</reference>